<keyword evidence="6 11" id="KW-0375">Hydrogen ion transport</keyword>
<proteinExistence type="inferred from homology"/>
<evidence type="ECO:0000313" key="13">
    <source>
        <dbReference type="EMBL" id="GGF16580.1"/>
    </source>
</evidence>
<keyword evidence="8 11" id="KW-0406">Ion transport</keyword>
<dbReference type="EMBL" id="BMJQ01000005">
    <property type="protein sequence ID" value="GGF16580.1"/>
    <property type="molecule type" value="Genomic_DNA"/>
</dbReference>
<evidence type="ECO:0000256" key="2">
    <source>
        <dbReference type="ARBA" id="ARBA00006810"/>
    </source>
</evidence>
<keyword evidence="3 11" id="KW-0813">Transport</keyword>
<keyword evidence="10 11" id="KW-0066">ATP synthesis</keyword>
<dbReference type="NCBIfam" id="TIGR01131">
    <property type="entry name" value="ATP_synt_6_or_A"/>
    <property type="match status" value="1"/>
</dbReference>
<dbReference type="CDD" id="cd00310">
    <property type="entry name" value="ATP-synt_Fo_a_6"/>
    <property type="match status" value="1"/>
</dbReference>
<protein>
    <recommendedName>
        <fullName evidence="11 12">ATP synthase subunit a</fullName>
    </recommendedName>
    <alternativeName>
        <fullName evidence="11">ATP synthase F0 sector subunit a</fullName>
    </alternativeName>
    <alternativeName>
        <fullName evidence="11">F-ATPase subunit 6</fullName>
    </alternativeName>
</protein>
<dbReference type="PANTHER" id="PTHR11410">
    <property type="entry name" value="ATP SYNTHASE SUBUNIT A"/>
    <property type="match status" value="1"/>
</dbReference>
<organism evidence="13 14">
    <name type="scientific">Aliidongia dinghuensis</name>
    <dbReference type="NCBI Taxonomy" id="1867774"/>
    <lineage>
        <taxon>Bacteria</taxon>
        <taxon>Pseudomonadati</taxon>
        <taxon>Pseudomonadota</taxon>
        <taxon>Alphaproteobacteria</taxon>
        <taxon>Rhodospirillales</taxon>
        <taxon>Dongiaceae</taxon>
        <taxon>Aliidongia</taxon>
    </lineage>
</organism>
<keyword evidence="7 11" id="KW-1133">Transmembrane helix</keyword>
<dbReference type="NCBIfam" id="NF004482">
    <property type="entry name" value="PRK05815.2-4"/>
    <property type="match status" value="1"/>
</dbReference>
<feature type="transmembrane region" description="Helical" evidence="11">
    <location>
        <begin position="140"/>
        <end position="166"/>
    </location>
</feature>
<feature type="transmembrane region" description="Helical" evidence="11">
    <location>
        <begin position="114"/>
        <end position="134"/>
    </location>
</feature>
<evidence type="ECO:0000256" key="1">
    <source>
        <dbReference type="ARBA" id="ARBA00004141"/>
    </source>
</evidence>
<feature type="transmembrane region" description="Helical" evidence="11">
    <location>
        <begin position="187"/>
        <end position="206"/>
    </location>
</feature>
<dbReference type="Proteomes" id="UP000646365">
    <property type="component" value="Unassembled WGS sequence"/>
</dbReference>
<keyword evidence="9 11" id="KW-0472">Membrane</keyword>
<keyword evidence="5 11" id="KW-0812">Transmembrane</keyword>
<dbReference type="InterPro" id="IPR035908">
    <property type="entry name" value="F0_ATP_A_sf"/>
</dbReference>
<keyword evidence="14" id="KW-1185">Reference proteome</keyword>
<evidence type="ECO:0000256" key="9">
    <source>
        <dbReference type="ARBA" id="ARBA00023136"/>
    </source>
</evidence>
<evidence type="ECO:0000256" key="5">
    <source>
        <dbReference type="ARBA" id="ARBA00022692"/>
    </source>
</evidence>
<evidence type="ECO:0000256" key="6">
    <source>
        <dbReference type="ARBA" id="ARBA00022781"/>
    </source>
</evidence>
<dbReference type="GO" id="GO:0005886">
    <property type="term" value="C:plasma membrane"/>
    <property type="evidence" value="ECO:0007669"/>
    <property type="project" value="UniProtKB-SubCell"/>
</dbReference>
<dbReference type="Pfam" id="PF00119">
    <property type="entry name" value="ATP-synt_A"/>
    <property type="match status" value="1"/>
</dbReference>
<dbReference type="SUPFAM" id="SSF81336">
    <property type="entry name" value="F1F0 ATP synthase subunit A"/>
    <property type="match status" value="1"/>
</dbReference>
<dbReference type="InterPro" id="IPR023011">
    <property type="entry name" value="ATP_synth_F0_asu_AS"/>
</dbReference>
<evidence type="ECO:0000256" key="8">
    <source>
        <dbReference type="ARBA" id="ARBA00023065"/>
    </source>
</evidence>
<evidence type="ECO:0000256" key="4">
    <source>
        <dbReference type="ARBA" id="ARBA00022547"/>
    </source>
</evidence>
<comment type="similarity">
    <text evidence="2 11 12">Belongs to the ATPase A chain family.</text>
</comment>
<dbReference type="PRINTS" id="PR00123">
    <property type="entry name" value="ATPASEA"/>
</dbReference>
<feature type="transmembrane region" description="Helical" evidence="11">
    <location>
        <begin position="212"/>
        <end position="234"/>
    </location>
</feature>
<dbReference type="InterPro" id="IPR000568">
    <property type="entry name" value="ATP_synth_F0_asu"/>
</dbReference>
<evidence type="ECO:0000256" key="10">
    <source>
        <dbReference type="ARBA" id="ARBA00023310"/>
    </source>
</evidence>
<evidence type="ECO:0000256" key="12">
    <source>
        <dbReference type="RuleBase" id="RU000483"/>
    </source>
</evidence>
<keyword evidence="11" id="KW-1003">Cell membrane</keyword>
<name>A0A8J2YSU7_9PROT</name>
<dbReference type="FunFam" id="1.20.120.220:FF:000003">
    <property type="entry name" value="ATP synthase subunit a"/>
    <property type="match status" value="1"/>
</dbReference>
<dbReference type="HAMAP" id="MF_01393">
    <property type="entry name" value="ATP_synth_a_bact"/>
    <property type="match status" value="1"/>
</dbReference>
<dbReference type="PROSITE" id="PS00449">
    <property type="entry name" value="ATPASE_A"/>
    <property type="match status" value="1"/>
</dbReference>
<comment type="caution">
    <text evidence="13">The sequence shown here is derived from an EMBL/GenBank/DDBJ whole genome shotgun (WGS) entry which is preliminary data.</text>
</comment>
<evidence type="ECO:0000313" key="14">
    <source>
        <dbReference type="Proteomes" id="UP000646365"/>
    </source>
</evidence>
<dbReference type="AlphaFoldDB" id="A0A8J2YSU7"/>
<sequence length="241" mass="26586">MADSPLEQFKIERLADIHIAGYDASFTNSSLLMCIAVVAITAFLVLSSARSALVPGRWQSMAELAYEFIANMVQENAGTAGMKYFPWVFSIFMFVLFGNLLGMIPYSFTFTSHIVVTFALAAMVFITVTIVAFARHGLHFFSFFFPHGAPVAMAPLIVPIEVLSYLSRPVSLSIRLFANMMAGHTMLFVFGTFTVALGIFGIAPFAVNIALILFEFLVAVLQAYVFTILTCLYLKDAIELH</sequence>
<comment type="subcellular location">
    <subcellularLocation>
        <location evidence="11 12">Cell membrane</location>
        <topology evidence="11 12">Multi-pass membrane protein</topology>
    </subcellularLocation>
    <subcellularLocation>
        <location evidence="1">Membrane</location>
        <topology evidence="1">Multi-pass membrane protein</topology>
    </subcellularLocation>
</comment>
<feature type="transmembrane region" description="Helical" evidence="11">
    <location>
        <begin position="84"/>
        <end position="102"/>
    </location>
</feature>
<dbReference type="GO" id="GO:0045259">
    <property type="term" value="C:proton-transporting ATP synthase complex"/>
    <property type="evidence" value="ECO:0007669"/>
    <property type="project" value="UniProtKB-KW"/>
</dbReference>
<accession>A0A8J2YSU7</accession>
<gene>
    <name evidence="11 13" type="primary">atpB</name>
    <name evidence="13" type="ORF">GCM10011611_22930</name>
</gene>
<comment type="function">
    <text evidence="11 12">Key component of the proton channel; it plays a direct role in the translocation of protons across the membrane.</text>
</comment>
<evidence type="ECO:0000256" key="11">
    <source>
        <dbReference type="HAMAP-Rule" id="MF_01393"/>
    </source>
</evidence>
<feature type="transmembrane region" description="Helical" evidence="11">
    <location>
        <begin position="31"/>
        <end position="53"/>
    </location>
</feature>
<reference evidence="13" key="2">
    <citation type="submission" date="2020-09" db="EMBL/GenBank/DDBJ databases">
        <authorList>
            <person name="Sun Q."/>
            <person name="Zhou Y."/>
        </authorList>
    </citation>
    <scope>NUCLEOTIDE SEQUENCE</scope>
    <source>
        <strain evidence="13">CGMCC 1.15725</strain>
    </source>
</reference>
<dbReference type="InterPro" id="IPR045083">
    <property type="entry name" value="ATP_synth_F0_asu_bact/mt"/>
</dbReference>
<keyword evidence="4 11" id="KW-0138">CF(0)</keyword>
<evidence type="ECO:0000256" key="7">
    <source>
        <dbReference type="ARBA" id="ARBA00022989"/>
    </source>
</evidence>
<dbReference type="GO" id="GO:0046933">
    <property type="term" value="F:proton-transporting ATP synthase activity, rotational mechanism"/>
    <property type="evidence" value="ECO:0007669"/>
    <property type="project" value="UniProtKB-UniRule"/>
</dbReference>
<dbReference type="RefSeq" id="WP_189045738.1">
    <property type="nucleotide sequence ID" value="NZ_BMJQ01000005.1"/>
</dbReference>
<evidence type="ECO:0000256" key="3">
    <source>
        <dbReference type="ARBA" id="ARBA00022448"/>
    </source>
</evidence>
<dbReference type="Gene3D" id="1.20.120.220">
    <property type="entry name" value="ATP synthase, F0 complex, subunit A"/>
    <property type="match status" value="1"/>
</dbReference>
<dbReference type="PANTHER" id="PTHR11410:SF0">
    <property type="entry name" value="ATP SYNTHASE SUBUNIT A"/>
    <property type="match status" value="1"/>
</dbReference>
<reference evidence="13" key="1">
    <citation type="journal article" date="2014" name="Int. J. Syst. Evol. Microbiol.">
        <title>Complete genome sequence of Corynebacterium casei LMG S-19264T (=DSM 44701T), isolated from a smear-ripened cheese.</title>
        <authorList>
            <consortium name="US DOE Joint Genome Institute (JGI-PGF)"/>
            <person name="Walter F."/>
            <person name="Albersmeier A."/>
            <person name="Kalinowski J."/>
            <person name="Ruckert C."/>
        </authorList>
    </citation>
    <scope>NUCLEOTIDE SEQUENCE</scope>
    <source>
        <strain evidence="13">CGMCC 1.15725</strain>
    </source>
</reference>